<dbReference type="PANTHER" id="PTHR43639:SF1">
    <property type="entry name" value="SHORT-CHAIN DEHYDROGENASE_REDUCTASE FAMILY PROTEIN"/>
    <property type="match status" value="1"/>
</dbReference>
<dbReference type="PANTHER" id="PTHR43639">
    <property type="entry name" value="OXIDOREDUCTASE, SHORT-CHAIN DEHYDROGENASE/REDUCTASE FAMILY (AFU_ORTHOLOGUE AFUA_5G02870)"/>
    <property type="match status" value="1"/>
</dbReference>
<dbReference type="NCBIfam" id="NF006598">
    <property type="entry name" value="PRK09135.1"/>
    <property type="match status" value="1"/>
</dbReference>
<sequence>MNDMQHQPVVLITGSAKRLGRAMITLLHQYGYRVIIHCHRSQQEADSLAKTLNQQRPQSAAVLQADLTDEASIPYLAQQAIRYFDRLDALVNNASSFYPTPLDSATATQWQDLFGSNVRAPYFLSQALATELAKNNGVIVNMVDIHADKPLAEHSIYCMAKAALLMMTKALAKELAPAIRVNGIAPGAILWPPEHAVTLQPQDKAAILAQIPMQQLGTPDDIAQTLLFLLRSPYITGQIIAVDGGRSLGATAKA</sequence>
<dbReference type="PRINTS" id="PR00081">
    <property type="entry name" value="GDHRDH"/>
</dbReference>
<accession>A0A486XQX4</accession>
<dbReference type="EMBL" id="CAAJGR010000118">
    <property type="protein sequence ID" value="VHO04998.1"/>
    <property type="molecule type" value="Genomic_DNA"/>
</dbReference>
<dbReference type="SUPFAM" id="SSF51735">
    <property type="entry name" value="NAD(P)-binding Rossmann-fold domains"/>
    <property type="match status" value="1"/>
</dbReference>
<dbReference type="Pfam" id="PF13561">
    <property type="entry name" value="adh_short_C2"/>
    <property type="match status" value="1"/>
</dbReference>
<dbReference type="InterPro" id="IPR020904">
    <property type="entry name" value="Sc_DH/Rdtase_CS"/>
</dbReference>
<dbReference type="Gene3D" id="3.40.50.720">
    <property type="entry name" value="NAD(P)-binding Rossmann-like Domain"/>
    <property type="match status" value="1"/>
</dbReference>
<dbReference type="AlphaFoldDB" id="A0A486XQX4"/>
<protein>
    <submittedName>
        <fullName evidence="3">FolM Alternative dihydrofolate reductase 1</fullName>
    </submittedName>
</protein>
<proteinExistence type="inferred from homology"/>
<reference evidence="3" key="1">
    <citation type="submission" date="2019-04" db="EMBL/GenBank/DDBJ databases">
        <authorList>
            <person name="Brambilla D."/>
        </authorList>
    </citation>
    <scope>NUCLEOTIDE SEQUENCE</scope>
    <source>
        <strain evidence="3">BAL1</strain>
    </source>
</reference>
<organism evidence="3">
    <name type="scientific">Rheinheimera sp. BAL341</name>
    <dbReference type="NCBI Taxonomy" id="1708203"/>
    <lineage>
        <taxon>Bacteria</taxon>
        <taxon>Pseudomonadati</taxon>
        <taxon>Pseudomonadota</taxon>
        <taxon>Gammaproteobacteria</taxon>
        <taxon>Chromatiales</taxon>
        <taxon>Chromatiaceae</taxon>
        <taxon>Rheinheimera</taxon>
    </lineage>
</organism>
<evidence type="ECO:0000256" key="2">
    <source>
        <dbReference type="ARBA" id="ARBA00023002"/>
    </source>
</evidence>
<dbReference type="GO" id="GO:0016491">
    <property type="term" value="F:oxidoreductase activity"/>
    <property type="evidence" value="ECO:0007669"/>
    <property type="project" value="UniProtKB-KW"/>
</dbReference>
<dbReference type="InterPro" id="IPR036291">
    <property type="entry name" value="NAD(P)-bd_dom_sf"/>
</dbReference>
<comment type="similarity">
    <text evidence="1">Belongs to the short-chain dehydrogenases/reductases (SDR) family.</text>
</comment>
<evidence type="ECO:0000256" key="1">
    <source>
        <dbReference type="ARBA" id="ARBA00006484"/>
    </source>
</evidence>
<name>A0A486XQX4_9GAMM</name>
<keyword evidence="2" id="KW-0560">Oxidoreductase</keyword>
<dbReference type="InterPro" id="IPR002347">
    <property type="entry name" value="SDR_fam"/>
</dbReference>
<dbReference type="FunFam" id="3.40.50.720:FF:000084">
    <property type="entry name" value="Short-chain dehydrogenase reductase"/>
    <property type="match status" value="1"/>
</dbReference>
<dbReference type="PROSITE" id="PS00061">
    <property type="entry name" value="ADH_SHORT"/>
    <property type="match status" value="1"/>
</dbReference>
<gene>
    <name evidence="3" type="ORF">BAL341_2231</name>
</gene>
<evidence type="ECO:0000313" key="3">
    <source>
        <dbReference type="EMBL" id="VHO04998.1"/>
    </source>
</evidence>
<dbReference type="PRINTS" id="PR00080">
    <property type="entry name" value="SDRFAMILY"/>
</dbReference>